<dbReference type="GO" id="GO:0015031">
    <property type="term" value="P:protein transport"/>
    <property type="evidence" value="ECO:0007669"/>
    <property type="project" value="UniProtKB-UniRule"/>
</dbReference>
<evidence type="ECO:0000313" key="15">
    <source>
        <dbReference type="EMBL" id="ESN94776.1"/>
    </source>
</evidence>
<dbReference type="RefSeq" id="XP_009027136.1">
    <property type="nucleotide sequence ID" value="XM_009028888.1"/>
</dbReference>
<evidence type="ECO:0000256" key="9">
    <source>
        <dbReference type="ARBA" id="ARBA00022927"/>
    </source>
</evidence>
<dbReference type="SMART" id="SM00028">
    <property type="entry name" value="TPR"/>
    <property type="match status" value="1"/>
</dbReference>
<evidence type="ECO:0000256" key="7">
    <source>
        <dbReference type="ARBA" id="ARBA00022490"/>
    </source>
</evidence>
<comment type="subunit">
    <text evidence="4">Oligomeric complex that consists of at least the alpha, beta, beta', gamma, delta, epsilon and zeta subunits.</text>
</comment>
<dbReference type="Proteomes" id="UP000015101">
    <property type="component" value="Unassembled WGS sequence"/>
</dbReference>
<dbReference type="GO" id="GO:0030126">
    <property type="term" value="C:COPI vesicle coat"/>
    <property type="evidence" value="ECO:0000318"/>
    <property type="project" value="GO_Central"/>
</dbReference>
<reference evidence="17" key="1">
    <citation type="submission" date="2012-12" db="EMBL/GenBank/DDBJ databases">
        <authorList>
            <person name="Hellsten U."/>
            <person name="Grimwood J."/>
            <person name="Chapman J.A."/>
            <person name="Shapiro H."/>
            <person name="Aerts A."/>
            <person name="Otillar R.P."/>
            <person name="Terry A.Y."/>
            <person name="Boore J.L."/>
            <person name="Simakov O."/>
            <person name="Marletaz F."/>
            <person name="Cho S.-J."/>
            <person name="Edsinger-Gonzales E."/>
            <person name="Havlak P."/>
            <person name="Kuo D.-H."/>
            <person name="Larsson T."/>
            <person name="Lv J."/>
            <person name="Arendt D."/>
            <person name="Savage R."/>
            <person name="Osoegawa K."/>
            <person name="de Jong P."/>
            <person name="Lindberg D.R."/>
            <person name="Seaver E.C."/>
            <person name="Weisblat D.A."/>
            <person name="Putnam N.H."/>
            <person name="Grigoriev I.V."/>
            <person name="Rokhsar D.S."/>
        </authorList>
    </citation>
    <scope>NUCLEOTIDE SEQUENCE</scope>
</reference>
<dbReference type="GeneID" id="20194586"/>
<dbReference type="GO" id="GO:0000139">
    <property type="term" value="C:Golgi membrane"/>
    <property type="evidence" value="ECO:0007669"/>
    <property type="project" value="UniProtKB-SubCell"/>
</dbReference>
<dbReference type="KEGG" id="hro:HELRODRAFT_102959"/>
<sequence>MAVPSNPDADVLFEMRCALYIGNYQQCITDGQKMKVSGDVKIQRDVILYRAFIAQKNYSVVIHEVSSSSPAEVCAIKLMAEYFAASNDSAREKVLKEVESRLGKNLDLNDYAFLLAAGSIYYAEGDFDAALRLLHQSDAIECMALSVQILLKLDRVDVARKELKRMQDTDEDHIVTQLATAWINLALGGDKYQEAFYIFQELSDKFSSTPLLLNGQAACHMAQGRFEDAEPLLQEALNKDSNNAETLCNLIVLTQHMGKPTEVTNRYIAQLREGHKNHPLVKEVAIKESEFDRLCSNYVPSVA</sequence>
<dbReference type="PANTHER" id="PTHR10805:SF0">
    <property type="entry name" value="COATOMER SUBUNIT EPSILON"/>
    <property type="match status" value="1"/>
</dbReference>
<dbReference type="STRING" id="6412.T1EDD4"/>
<organism evidence="16 17">
    <name type="scientific">Helobdella robusta</name>
    <name type="common">Californian leech</name>
    <dbReference type="NCBI Taxonomy" id="6412"/>
    <lineage>
        <taxon>Eukaryota</taxon>
        <taxon>Metazoa</taxon>
        <taxon>Spiralia</taxon>
        <taxon>Lophotrochozoa</taxon>
        <taxon>Annelida</taxon>
        <taxon>Clitellata</taxon>
        <taxon>Hirudinea</taxon>
        <taxon>Rhynchobdellida</taxon>
        <taxon>Glossiphoniidae</taxon>
        <taxon>Helobdella</taxon>
    </lineage>
</organism>
<evidence type="ECO:0000256" key="13">
    <source>
        <dbReference type="ARBA" id="ARBA00025582"/>
    </source>
</evidence>
<evidence type="ECO:0000313" key="16">
    <source>
        <dbReference type="EnsemblMetazoa" id="HelroP102959"/>
    </source>
</evidence>
<dbReference type="InterPro" id="IPR019734">
    <property type="entry name" value="TPR_rpt"/>
</dbReference>
<keyword evidence="12 14" id="KW-0968">Cytoplasmic vesicle</keyword>
<dbReference type="FunFam" id="1.25.40.10:FF:000140">
    <property type="entry name" value="Coatomer subunit epsilon"/>
    <property type="match status" value="1"/>
</dbReference>
<keyword evidence="8 14" id="KW-0931">ER-Golgi transport</keyword>
<keyword evidence="7 14" id="KW-0963">Cytoplasm</keyword>
<evidence type="ECO:0000256" key="3">
    <source>
        <dbReference type="ARBA" id="ARBA00008827"/>
    </source>
</evidence>
<dbReference type="eggNOG" id="KOG3081">
    <property type="taxonomic scope" value="Eukaryota"/>
</dbReference>
<comment type="subcellular location">
    <subcellularLocation>
        <location evidence="2">Cytoplasmic vesicle</location>
        <location evidence="2">COPI-coated vesicle membrane</location>
        <topology evidence="2">Peripheral membrane protein</topology>
        <orientation evidence="2">Cytoplasmic side</orientation>
    </subcellularLocation>
    <subcellularLocation>
        <location evidence="1">Golgi apparatus membrane</location>
        <topology evidence="1">Peripheral membrane protein</topology>
        <orientation evidence="1">Cytoplasmic side</orientation>
    </subcellularLocation>
</comment>
<reference evidence="15 17" key="2">
    <citation type="journal article" date="2013" name="Nature">
        <title>Insights into bilaterian evolution from three spiralian genomes.</title>
        <authorList>
            <person name="Simakov O."/>
            <person name="Marletaz F."/>
            <person name="Cho S.J."/>
            <person name="Edsinger-Gonzales E."/>
            <person name="Havlak P."/>
            <person name="Hellsten U."/>
            <person name="Kuo D.H."/>
            <person name="Larsson T."/>
            <person name="Lv J."/>
            <person name="Arendt D."/>
            <person name="Savage R."/>
            <person name="Osoegawa K."/>
            <person name="de Jong P."/>
            <person name="Grimwood J."/>
            <person name="Chapman J.A."/>
            <person name="Shapiro H."/>
            <person name="Aerts A."/>
            <person name="Otillar R.P."/>
            <person name="Terry A.Y."/>
            <person name="Boore J.L."/>
            <person name="Grigoriev I.V."/>
            <person name="Lindberg D.R."/>
            <person name="Seaver E.C."/>
            <person name="Weisblat D.A."/>
            <person name="Putnam N.H."/>
            <person name="Rokhsar D.S."/>
        </authorList>
    </citation>
    <scope>NUCLEOTIDE SEQUENCE</scope>
</reference>
<evidence type="ECO:0000256" key="1">
    <source>
        <dbReference type="ARBA" id="ARBA00004255"/>
    </source>
</evidence>
<dbReference type="Pfam" id="PF04733">
    <property type="entry name" value="Coatomer_E"/>
    <property type="match status" value="1"/>
</dbReference>
<comment type="function">
    <text evidence="13 14">The coatomer is a cytosolic protein complex that binds to dilysine motifs and reversibly associates with Golgi non-clathrin-coated vesicles, which further mediate biosynthetic protein transport from the ER, via the Golgi up to the trans Golgi network. The coatomer complex is required for budding from Golgi membranes, and is essential for the retrograde Golgi-to-ER transport of dilysine-tagged proteins.</text>
</comment>
<dbReference type="GO" id="GO:0006890">
    <property type="term" value="P:retrograde vesicle-mediated transport, Golgi to endoplasmic reticulum"/>
    <property type="evidence" value="ECO:0007669"/>
    <property type="project" value="UniProtKB-UniRule"/>
</dbReference>
<evidence type="ECO:0000256" key="8">
    <source>
        <dbReference type="ARBA" id="ARBA00022892"/>
    </source>
</evidence>
<dbReference type="HOGENOM" id="CLU_049363_0_0_1"/>
<keyword evidence="10 14" id="KW-0333">Golgi apparatus</keyword>
<evidence type="ECO:0000256" key="6">
    <source>
        <dbReference type="ARBA" id="ARBA00022448"/>
    </source>
</evidence>
<evidence type="ECO:0000256" key="4">
    <source>
        <dbReference type="ARBA" id="ARBA00011775"/>
    </source>
</evidence>
<keyword evidence="9 14" id="KW-0653">Protein transport</keyword>
<keyword evidence="11 14" id="KW-0472">Membrane</keyword>
<dbReference type="InterPro" id="IPR011990">
    <property type="entry name" value="TPR-like_helical_dom_sf"/>
</dbReference>
<proteinExistence type="inferred from homology"/>
<protein>
    <recommendedName>
        <fullName evidence="5 14">Coatomer subunit epsilon</fullName>
    </recommendedName>
</protein>
<dbReference type="PIRSF" id="PIRSF016478">
    <property type="entry name" value="Coatomer_esu"/>
    <property type="match status" value="1"/>
</dbReference>
<evidence type="ECO:0000256" key="5">
    <source>
        <dbReference type="ARBA" id="ARBA00015828"/>
    </source>
</evidence>
<dbReference type="InterPro" id="IPR006822">
    <property type="entry name" value="Coatomer_esu"/>
</dbReference>
<dbReference type="Gene3D" id="1.25.40.10">
    <property type="entry name" value="Tetratricopeptide repeat domain"/>
    <property type="match status" value="1"/>
</dbReference>
<accession>T1EDD4</accession>
<dbReference type="SUPFAM" id="SSF48452">
    <property type="entry name" value="TPR-like"/>
    <property type="match status" value="1"/>
</dbReference>
<keyword evidence="6 14" id="KW-0813">Transport</keyword>
<dbReference type="EnsemblMetazoa" id="HelroT102959">
    <property type="protein sequence ID" value="HelroP102959"/>
    <property type="gene ID" value="HelroG102959"/>
</dbReference>
<dbReference type="OrthoDB" id="310217at2759"/>
<dbReference type="EMBL" id="AMQM01007106">
    <property type="status" value="NOT_ANNOTATED_CDS"/>
    <property type="molecule type" value="Genomic_DNA"/>
</dbReference>
<dbReference type="GO" id="GO:0005198">
    <property type="term" value="F:structural molecule activity"/>
    <property type="evidence" value="ECO:0007669"/>
    <property type="project" value="UniProtKB-UniRule"/>
</dbReference>
<dbReference type="GO" id="GO:0006891">
    <property type="term" value="P:intra-Golgi vesicle-mediated transport"/>
    <property type="evidence" value="ECO:0000318"/>
    <property type="project" value="GO_Central"/>
</dbReference>
<evidence type="ECO:0000256" key="10">
    <source>
        <dbReference type="ARBA" id="ARBA00023034"/>
    </source>
</evidence>
<dbReference type="EMBL" id="KB097563">
    <property type="protein sequence ID" value="ESN94776.1"/>
    <property type="molecule type" value="Genomic_DNA"/>
</dbReference>
<dbReference type="FunCoup" id="T1EDD4">
    <property type="interactions" value="1482"/>
</dbReference>
<dbReference type="OMA" id="SWVGMRE"/>
<name>T1EDD4_HELRO</name>
<dbReference type="PANTHER" id="PTHR10805">
    <property type="entry name" value="COATOMER SUBUNIT EPSILON"/>
    <property type="match status" value="1"/>
</dbReference>
<keyword evidence="17" id="KW-1185">Reference proteome</keyword>
<reference evidence="16" key="3">
    <citation type="submission" date="2015-06" db="UniProtKB">
        <authorList>
            <consortium name="EnsemblMetazoa"/>
        </authorList>
    </citation>
    <scope>IDENTIFICATION</scope>
</reference>
<evidence type="ECO:0000256" key="2">
    <source>
        <dbReference type="ARBA" id="ARBA00004347"/>
    </source>
</evidence>
<dbReference type="InParanoid" id="T1EDD4"/>
<dbReference type="AlphaFoldDB" id="T1EDD4"/>
<gene>
    <name evidence="16" type="primary">20194586</name>
    <name evidence="15" type="ORF">HELRODRAFT_102959</name>
</gene>
<evidence type="ECO:0000256" key="14">
    <source>
        <dbReference type="PIRNR" id="PIRNR016478"/>
    </source>
</evidence>
<evidence type="ECO:0000256" key="11">
    <source>
        <dbReference type="ARBA" id="ARBA00023136"/>
    </source>
</evidence>
<evidence type="ECO:0000313" key="17">
    <source>
        <dbReference type="Proteomes" id="UP000015101"/>
    </source>
</evidence>
<dbReference type="CTD" id="20194586"/>
<comment type="similarity">
    <text evidence="3 14">Belongs to the COPE family.</text>
</comment>
<evidence type="ECO:0000256" key="12">
    <source>
        <dbReference type="ARBA" id="ARBA00023329"/>
    </source>
</evidence>
<dbReference type="GO" id="GO:0006888">
    <property type="term" value="P:endoplasmic reticulum to Golgi vesicle-mediated transport"/>
    <property type="evidence" value="ECO:0000318"/>
    <property type="project" value="GO_Central"/>
</dbReference>